<dbReference type="AlphaFoldDB" id="A0A7X3MWH9"/>
<dbReference type="OrthoDB" id="9966602at2"/>
<evidence type="ECO:0000313" key="3">
    <source>
        <dbReference type="EMBL" id="MXQ14245.1"/>
    </source>
</evidence>
<feature type="domain" description="DUF1468" evidence="2">
    <location>
        <begin position="25"/>
        <end position="157"/>
    </location>
</feature>
<keyword evidence="1" id="KW-0812">Transmembrane</keyword>
<feature type="transmembrane region" description="Helical" evidence="1">
    <location>
        <begin position="132"/>
        <end position="155"/>
    </location>
</feature>
<evidence type="ECO:0000259" key="2">
    <source>
        <dbReference type="Pfam" id="PF07331"/>
    </source>
</evidence>
<dbReference type="Proteomes" id="UP000436483">
    <property type="component" value="Unassembled WGS sequence"/>
</dbReference>
<protein>
    <recommendedName>
        <fullName evidence="2">DUF1468 domain-containing protein</fullName>
    </recommendedName>
</protein>
<comment type="caution">
    <text evidence="3">The sequence shown here is derived from an EMBL/GenBank/DDBJ whole genome shotgun (WGS) entry which is preliminary data.</text>
</comment>
<evidence type="ECO:0000313" key="4">
    <source>
        <dbReference type="Proteomes" id="UP000436483"/>
    </source>
</evidence>
<feature type="transmembrane region" description="Helical" evidence="1">
    <location>
        <begin position="55"/>
        <end position="74"/>
    </location>
</feature>
<dbReference type="Pfam" id="PF07331">
    <property type="entry name" value="TctB"/>
    <property type="match status" value="1"/>
</dbReference>
<proteinExistence type="predicted"/>
<feature type="transmembrane region" description="Helical" evidence="1">
    <location>
        <begin position="86"/>
        <end position="102"/>
    </location>
</feature>
<name>A0A7X3MWH9_9HYPH</name>
<organism evidence="3 4">
    <name type="scientific">Microvirga makkahensis</name>
    <dbReference type="NCBI Taxonomy" id="1128670"/>
    <lineage>
        <taxon>Bacteria</taxon>
        <taxon>Pseudomonadati</taxon>
        <taxon>Pseudomonadota</taxon>
        <taxon>Alphaproteobacteria</taxon>
        <taxon>Hyphomicrobiales</taxon>
        <taxon>Methylobacteriaceae</taxon>
        <taxon>Microvirga</taxon>
    </lineage>
</organism>
<reference evidence="3 4" key="1">
    <citation type="submission" date="2019-12" db="EMBL/GenBank/DDBJ databases">
        <authorList>
            <person name="Yuan C.-G."/>
        </authorList>
    </citation>
    <scope>NUCLEOTIDE SEQUENCE [LARGE SCALE GENOMIC DNA]</scope>
    <source>
        <strain evidence="3 4">KCTC 23863</strain>
    </source>
</reference>
<sequence>MSSLGTIRSEGGGSAALPLAQKLIVVAAALAFFAAFFWIAMQMPPVRAAGDVGSAFLPLAVAALGFGLSLIYLLQIVVGRDGTRGLARPVALALLVLTLVAVASFHWIGMPVALGLGAGLMVIVLERGDKPFWAIGTGIVFWALTQFGFGMLLGVPLL</sequence>
<accession>A0A7X3MWH9</accession>
<dbReference type="EMBL" id="WURB01000029">
    <property type="protein sequence ID" value="MXQ14245.1"/>
    <property type="molecule type" value="Genomic_DNA"/>
</dbReference>
<keyword evidence="1" id="KW-1133">Transmembrane helix</keyword>
<evidence type="ECO:0000256" key="1">
    <source>
        <dbReference type="SAM" id="Phobius"/>
    </source>
</evidence>
<keyword evidence="4" id="KW-1185">Reference proteome</keyword>
<reference evidence="3 4" key="2">
    <citation type="submission" date="2020-01" db="EMBL/GenBank/DDBJ databases">
        <title>Microvirga sp. nov., an arsenate reduction bacterium isolated from Tibet hotspring sediments.</title>
        <authorList>
            <person name="Xian W.-D."/>
            <person name="Li W.-J."/>
        </authorList>
    </citation>
    <scope>NUCLEOTIDE SEQUENCE [LARGE SCALE GENOMIC DNA]</scope>
    <source>
        <strain evidence="3 4">KCTC 23863</strain>
    </source>
</reference>
<keyword evidence="1" id="KW-0472">Membrane</keyword>
<gene>
    <name evidence="3" type="ORF">GR328_22880</name>
</gene>
<dbReference type="RefSeq" id="WP_160887969.1">
    <property type="nucleotide sequence ID" value="NZ_WURB01000029.1"/>
</dbReference>
<feature type="transmembrane region" description="Helical" evidence="1">
    <location>
        <begin position="23"/>
        <end position="43"/>
    </location>
</feature>
<dbReference type="InterPro" id="IPR009936">
    <property type="entry name" value="DUF1468"/>
</dbReference>